<dbReference type="EMBL" id="JAPDDR010000009">
    <property type="protein sequence ID" value="MCW1915540.1"/>
    <property type="molecule type" value="Genomic_DNA"/>
</dbReference>
<dbReference type="CDD" id="cd20716">
    <property type="entry name" value="cyt_P460_fam"/>
    <property type="match status" value="1"/>
</dbReference>
<sequence length="303" mass="33279">MKTVLLAAALVLPLHALPSDEDLLKLAKEKTGMECLTPVPVDMAAKVALLCGEPGLRSPKEGPHEGARLLIHASADAVLRVFDPWGKFPEGSVILKEKLARGSDSTQLFTGMLKREKGYFPEGGDWEYFTVDAKATQITGRGRLMQCASCHEDYPESDFVTKAYAAPVQLSGGRIILHSSRAQVRGEKLKYERAEAKNTLGFWVNPQDWASWHFQVVKPGTYSIHIWQGCGKDSGGSEVEIKCAGQSAKFTVEDTGHFQNFKERVVGKLSFDKPGPQALEVRALYKPGAAVMDLRQVILVPEQ</sequence>
<dbReference type="InterPro" id="IPR031712">
    <property type="entry name" value="DUF5077"/>
</dbReference>
<feature type="domain" description="DUF5077" evidence="1">
    <location>
        <begin position="198"/>
        <end position="299"/>
    </location>
</feature>
<keyword evidence="3" id="KW-1185">Reference proteome</keyword>
<dbReference type="Pfam" id="PF16871">
    <property type="entry name" value="DUF5077"/>
    <property type="match status" value="1"/>
</dbReference>
<dbReference type="RefSeq" id="WP_264515091.1">
    <property type="nucleotide sequence ID" value="NZ_JAPDDR010000009.1"/>
</dbReference>
<dbReference type="Gene3D" id="2.60.120.260">
    <property type="entry name" value="Galactose-binding domain-like"/>
    <property type="match status" value="1"/>
</dbReference>
<protein>
    <recommendedName>
        <fullName evidence="1">DUF5077 domain-containing protein</fullName>
    </recommendedName>
</protein>
<evidence type="ECO:0000313" key="3">
    <source>
        <dbReference type="Proteomes" id="UP001165653"/>
    </source>
</evidence>
<dbReference type="Gene3D" id="3.50.70.20">
    <property type="entry name" value="Cytochrome P460"/>
    <property type="match status" value="1"/>
</dbReference>
<accession>A0ABT3G6W1</accession>
<comment type="caution">
    <text evidence="2">The sequence shown here is derived from an EMBL/GenBank/DDBJ whole genome shotgun (WGS) entry which is preliminary data.</text>
</comment>
<dbReference type="Proteomes" id="UP001165653">
    <property type="component" value="Unassembled WGS sequence"/>
</dbReference>
<organism evidence="2 3">
    <name type="scientific">Luteolibacter rhizosphaerae</name>
    <dbReference type="NCBI Taxonomy" id="2989719"/>
    <lineage>
        <taxon>Bacteria</taxon>
        <taxon>Pseudomonadati</taxon>
        <taxon>Verrucomicrobiota</taxon>
        <taxon>Verrucomicrobiia</taxon>
        <taxon>Verrucomicrobiales</taxon>
        <taxon>Verrucomicrobiaceae</taxon>
        <taxon>Luteolibacter</taxon>
    </lineage>
</organism>
<dbReference type="InterPro" id="IPR038142">
    <property type="entry name" value="Cytochrome_P460_sp"/>
</dbReference>
<name>A0ABT3G6W1_9BACT</name>
<reference evidence="2" key="1">
    <citation type="submission" date="2022-10" db="EMBL/GenBank/DDBJ databases">
        <title>Luteolibacter sp. GHJ8, whole genome shotgun sequencing project.</title>
        <authorList>
            <person name="Zhao G."/>
            <person name="Shen L."/>
        </authorList>
    </citation>
    <scope>NUCLEOTIDE SEQUENCE</scope>
    <source>
        <strain evidence="2">GHJ8</strain>
    </source>
</reference>
<proteinExistence type="predicted"/>
<evidence type="ECO:0000313" key="2">
    <source>
        <dbReference type="EMBL" id="MCW1915540.1"/>
    </source>
</evidence>
<evidence type="ECO:0000259" key="1">
    <source>
        <dbReference type="Pfam" id="PF16871"/>
    </source>
</evidence>
<gene>
    <name evidence="2" type="ORF">OJ996_18280</name>
</gene>